<dbReference type="STRING" id="590652.BST39_24770"/>
<proteinExistence type="predicted"/>
<reference evidence="3 4" key="1">
    <citation type="submission" date="2017-02" db="EMBL/GenBank/DDBJ databases">
        <title>The new phylogeny of genus Mycobacterium.</title>
        <authorList>
            <person name="Tortoli E."/>
            <person name="Trovato A."/>
            <person name="Cirillo D.M."/>
        </authorList>
    </citation>
    <scope>NUCLEOTIDE SEQUENCE [LARGE SCALE GENOMIC DNA]</scope>
    <source>
        <strain evidence="3 4">DSM 45000</strain>
    </source>
</reference>
<dbReference type="PANTHER" id="PTHR43798:SF31">
    <property type="entry name" value="AB HYDROLASE SUPERFAMILY PROTEIN YCLE"/>
    <property type="match status" value="1"/>
</dbReference>
<dbReference type="SUPFAM" id="SSF53474">
    <property type="entry name" value="alpha/beta-Hydrolases"/>
    <property type="match status" value="1"/>
</dbReference>
<keyword evidence="4" id="KW-1185">Reference proteome</keyword>
<dbReference type="Proteomes" id="UP000192513">
    <property type="component" value="Unassembled WGS sequence"/>
</dbReference>
<dbReference type="RefSeq" id="WP_083175249.1">
    <property type="nucleotide sequence ID" value="NZ_AP022619.1"/>
</dbReference>
<dbReference type="InterPro" id="IPR050266">
    <property type="entry name" value="AB_hydrolase_sf"/>
</dbReference>
<dbReference type="AlphaFoldDB" id="A0A1X0I3T4"/>
<evidence type="ECO:0000313" key="3">
    <source>
        <dbReference type="EMBL" id="ORB34074.1"/>
    </source>
</evidence>
<evidence type="ECO:0000256" key="1">
    <source>
        <dbReference type="ARBA" id="ARBA00022801"/>
    </source>
</evidence>
<dbReference type="EMBL" id="MVIE01000048">
    <property type="protein sequence ID" value="ORB34074.1"/>
    <property type="molecule type" value="Genomic_DNA"/>
</dbReference>
<dbReference type="InterPro" id="IPR000639">
    <property type="entry name" value="Epox_hydrolase-like"/>
</dbReference>
<evidence type="ECO:0000313" key="4">
    <source>
        <dbReference type="Proteomes" id="UP000192513"/>
    </source>
</evidence>
<comment type="caution">
    <text evidence="3">The sequence shown here is derived from an EMBL/GenBank/DDBJ whole genome shotgun (WGS) entry which is preliminary data.</text>
</comment>
<dbReference type="Gene3D" id="3.40.50.1820">
    <property type="entry name" value="alpha/beta hydrolase"/>
    <property type="match status" value="1"/>
</dbReference>
<gene>
    <name evidence="3" type="ORF">BST39_24770</name>
</gene>
<dbReference type="Pfam" id="PF12697">
    <property type="entry name" value="Abhydrolase_6"/>
    <property type="match status" value="1"/>
</dbReference>
<dbReference type="PANTHER" id="PTHR43798">
    <property type="entry name" value="MONOACYLGLYCEROL LIPASE"/>
    <property type="match status" value="1"/>
</dbReference>
<dbReference type="GO" id="GO:0016787">
    <property type="term" value="F:hydrolase activity"/>
    <property type="evidence" value="ECO:0007669"/>
    <property type="project" value="UniProtKB-KW"/>
</dbReference>
<dbReference type="GO" id="GO:0016020">
    <property type="term" value="C:membrane"/>
    <property type="evidence" value="ECO:0007669"/>
    <property type="project" value="TreeGrafter"/>
</dbReference>
<organism evidence="3 4">
    <name type="scientific">Mycobacterium paraseoulense</name>
    <dbReference type="NCBI Taxonomy" id="590652"/>
    <lineage>
        <taxon>Bacteria</taxon>
        <taxon>Bacillati</taxon>
        <taxon>Actinomycetota</taxon>
        <taxon>Actinomycetes</taxon>
        <taxon>Mycobacteriales</taxon>
        <taxon>Mycobacteriaceae</taxon>
        <taxon>Mycobacterium</taxon>
    </lineage>
</organism>
<name>A0A1X0I3T4_9MYCO</name>
<feature type="domain" description="AB hydrolase-1" evidence="2">
    <location>
        <begin position="29"/>
        <end position="273"/>
    </location>
</feature>
<dbReference type="OrthoDB" id="9801162at2"/>
<accession>A0A1X0I3T4</accession>
<dbReference type="InterPro" id="IPR000073">
    <property type="entry name" value="AB_hydrolase_1"/>
</dbReference>
<protein>
    <submittedName>
        <fullName evidence="3">2-hydroxy-6-ketonona-2,4-dienedioic acid hydrolase</fullName>
    </submittedName>
</protein>
<keyword evidence="1 3" id="KW-0378">Hydrolase</keyword>
<sequence length="281" mass="30256">MPTNTITERTISVRGKDIFVAETGTGPAVVLLHGGGPGASGMSNYARNIEPLAEHFRVIVPDMPGYGRSGKGVDRRDPFGYLADHIRGMLDELGIDGAHLVGNSYGGSCALRLALDTPDRVTKLVLMGPGGVGTSRGLPSEGLRSLLAYYGGDGPSLDKLRTFIRSYLVYDGDAVPDSLIESRYQASIDPEVIADPPLQRPSGLRTLWRMDFTRDHRLGGLATPTLIVWGRDDKVNKPSGAAMLAERMPNADVLIAANTGHWVQWERADLFNAVTAAFLKT</sequence>
<dbReference type="PRINTS" id="PR00412">
    <property type="entry name" value="EPOXHYDRLASE"/>
</dbReference>
<dbReference type="InterPro" id="IPR029058">
    <property type="entry name" value="AB_hydrolase_fold"/>
</dbReference>
<evidence type="ECO:0000259" key="2">
    <source>
        <dbReference type="Pfam" id="PF12697"/>
    </source>
</evidence>
<dbReference type="PRINTS" id="PR00111">
    <property type="entry name" value="ABHYDROLASE"/>
</dbReference>